<evidence type="ECO:0000256" key="1">
    <source>
        <dbReference type="SAM" id="MobiDB-lite"/>
    </source>
</evidence>
<reference evidence="2 3" key="1">
    <citation type="submission" date="2023-08" db="EMBL/GenBank/DDBJ databases">
        <title>Black Yeasts Isolated from many extreme environments.</title>
        <authorList>
            <person name="Coleine C."/>
            <person name="Stajich J.E."/>
            <person name="Selbmann L."/>
        </authorList>
    </citation>
    <scope>NUCLEOTIDE SEQUENCE [LARGE SCALE GENOMIC DNA]</scope>
    <source>
        <strain evidence="2 3">CCFEE 5792</strain>
    </source>
</reference>
<feature type="compositionally biased region" description="Polar residues" evidence="1">
    <location>
        <begin position="164"/>
        <end position="174"/>
    </location>
</feature>
<gene>
    <name evidence="2" type="ORF">LTR84_004851</name>
</gene>
<evidence type="ECO:0000313" key="3">
    <source>
        <dbReference type="Proteomes" id="UP001358417"/>
    </source>
</evidence>
<sequence length="531" mass="58951">MATPQALQALIYEQKLVRLRRERVGLRREEVDLDIRDLEIEKEISSSTNDAHICSESQRLHDGDGTPGVVAVSRLPAGCDIIDLTSDDESQSIKNEQETAEPAKTNAASIKIQIFHDIKDYIADETVTAGSMDDEVERSTTKGKLDSLESDKAKAEAVVSVKDSTMTQVYTPPNSHDDPVKNLTPESSVGVEAEQSKSKDASLTESPTLQTTQSQLTTPDASIAIAEPLQNQVQAVVLTAVVDKNQPYYEERLFREAKYNGKTYGAWTNKKWWIEIGHRLTSNSAKVLTAIHECRADGAQERTPLEFLRRASCMSILRQAGIGGVQKRKGHMILAQDFQRAKDHPILYKLNRNGEPKWTKDPAYRKVLQDMELVLVEGLYWVRGEVPDNYDNLIINAGVPDAAIIEKSKESNLATPPATPKASEESPARNQQHMTLAAPPTKRPNPTYGETDDSEAETEGQNAQPPSSLVPARWRSNLFAAKRPRTDSQPVEPQQRQASPTPHPQLSRLQSSESRIRTSAMFDLLRTSESP</sequence>
<dbReference type="GeneID" id="89973029"/>
<comment type="caution">
    <text evidence="2">The sequence shown here is derived from an EMBL/GenBank/DDBJ whole genome shotgun (WGS) entry which is preliminary data.</text>
</comment>
<feature type="region of interest" description="Disordered" evidence="1">
    <location>
        <begin position="410"/>
        <end position="531"/>
    </location>
</feature>
<organism evidence="2 3">
    <name type="scientific">Exophiala bonariae</name>
    <dbReference type="NCBI Taxonomy" id="1690606"/>
    <lineage>
        <taxon>Eukaryota</taxon>
        <taxon>Fungi</taxon>
        <taxon>Dikarya</taxon>
        <taxon>Ascomycota</taxon>
        <taxon>Pezizomycotina</taxon>
        <taxon>Eurotiomycetes</taxon>
        <taxon>Chaetothyriomycetidae</taxon>
        <taxon>Chaetothyriales</taxon>
        <taxon>Herpotrichiellaceae</taxon>
        <taxon>Exophiala</taxon>
    </lineage>
</organism>
<feature type="compositionally biased region" description="Low complexity" evidence="1">
    <location>
        <begin position="203"/>
        <end position="215"/>
    </location>
</feature>
<feature type="compositionally biased region" description="Polar residues" evidence="1">
    <location>
        <begin position="487"/>
        <end position="500"/>
    </location>
</feature>
<protein>
    <submittedName>
        <fullName evidence="2">Uncharacterized protein</fullName>
    </submittedName>
</protein>
<dbReference type="AlphaFoldDB" id="A0AAV9NPQ6"/>
<accession>A0AAV9NPQ6</accession>
<evidence type="ECO:0000313" key="2">
    <source>
        <dbReference type="EMBL" id="KAK5062776.1"/>
    </source>
</evidence>
<feature type="compositionally biased region" description="Basic and acidic residues" evidence="1">
    <location>
        <begin position="137"/>
        <end position="152"/>
    </location>
</feature>
<keyword evidence="3" id="KW-1185">Reference proteome</keyword>
<dbReference type="EMBL" id="JAVRRD010000002">
    <property type="protein sequence ID" value="KAK5062776.1"/>
    <property type="molecule type" value="Genomic_DNA"/>
</dbReference>
<name>A0AAV9NPQ6_9EURO</name>
<proteinExistence type="predicted"/>
<feature type="region of interest" description="Disordered" evidence="1">
    <location>
        <begin position="164"/>
        <end position="215"/>
    </location>
</feature>
<dbReference type="RefSeq" id="XP_064711048.1">
    <property type="nucleotide sequence ID" value="XM_064848424.1"/>
</dbReference>
<feature type="region of interest" description="Disordered" evidence="1">
    <location>
        <begin position="132"/>
        <end position="152"/>
    </location>
</feature>
<dbReference type="Proteomes" id="UP001358417">
    <property type="component" value="Unassembled WGS sequence"/>
</dbReference>